<proteinExistence type="predicted"/>
<accession>A0A4Y8WG03</accession>
<dbReference type="EMBL" id="SATR01000012">
    <property type="protein sequence ID" value="TFH91817.1"/>
    <property type="molecule type" value="Genomic_DNA"/>
</dbReference>
<comment type="caution">
    <text evidence="2">The sequence shown here is derived from an EMBL/GenBank/DDBJ whole genome shotgun (WGS) entry which is preliminary data.</text>
</comment>
<organism evidence="2 3">
    <name type="scientific">Vibrio ouci</name>
    <dbReference type="NCBI Taxonomy" id="2499078"/>
    <lineage>
        <taxon>Bacteria</taxon>
        <taxon>Pseudomonadati</taxon>
        <taxon>Pseudomonadota</taxon>
        <taxon>Gammaproteobacteria</taxon>
        <taxon>Vibrionales</taxon>
        <taxon>Vibrionaceae</taxon>
        <taxon>Vibrio</taxon>
    </lineage>
</organism>
<evidence type="ECO:0000313" key="3">
    <source>
        <dbReference type="Proteomes" id="UP000297753"/>
    </source>
</evidence>
<feature type="region of interest" description="Disordered" evidence="1">
    <location>
        <begin position="1"/>
        <end position="21"/>
    </location>
</feature>
<dbReference type="RefSeq" id="WP_134835348.1">
    <property type="nucleotide sequence ID" value="NZ_SATR01000012.1"/>
</dbReference>
<dbReference type="AlphaFoldDB" id="A0A4Y8WG03"/>
<name>A0A4Y8WG03_9VIBR</name>
<evidence type="ECO:0000256" key="1">
    <source>
        <dbReference type="SAM" id="MobiDB-lite"/>
    </source>
</evidence>
<protein>
    <recommendedName>
        <fullName evidence="4">RelA/SpoT domain-containing protein</fullName>
    </recommendedName>
</protein>
<dbReference type="Proteomes" id="UP000297753">
    <property type="component" value="Unassembled WGS sequence"/>
</dbReference>
<keyword evidence="3" id="KW-1185">Reference proteome</keyword>
<evidence type="ECO:0000313" key="2">
    <source>
        <dbReference type="EMBL" id="TFH91817.1"/>
    </source>
</evidence>
<dbReference type="OrthoDB" id="6395825at2"/>
<evidence type="ECO:0008006" key="4">
    <source>
        <dbReference type="Google" id="ProtNLM"/>
    </source>
</evidence>
<gene>
    <name evidence="2" type="ORF">ELS82_09965</name>
</gene>
<reference evidence="2 3" key="1">
    <citation type="submission" date="2019-01" db="EMBL/GenBank/DDBJ databases">
        <title>Vibrio BEI176 sp. nov, a marine bacterium isolated from China: eastern marignal seas.</title>
        <authorList>
            <person name="Li B."/>
        </authorList>
    </citation>
    <scope>NUCLEOTIDE SEQUENCE [LARGE SCALE GENOMIC DNA]</scope>
    <source>
        <strain evidence="2 3">BEI176</strain>
    </source>
</reference>
<sequence>MTDTLAAAVGPDPLSGPAHNKVTPADVAKVKAEVLKRINQSAHLSQGFRLVNQADYQSSLAELRGKLKSKSFQQTDEGKMCKLMHDILTDDAHLAEYLDEDIAQYLETNEAGKKILNTKAMDFHGKNQVANAKLKRKQLFLMFKEIIQAQVELNTFAQRLKVAFGAEISFPPGAYGGIKSYSGALAKITTRMRNNDVGDLKDCARITVKVKKFKDLQGAKLFICGTEEFKAVASHQKSLKDRYQLAGTSSALAQHNVEPDSSGYKDIKFFLKMSGGQIAELQLNIPGMLIAKKKAHIVYDIARTNQDAFDGRQKFQVTSPEVLEKVKKKMDGDWFGFIRSKLNGIGPDADCVESMIDVLKSKGTLIVEPKQAEALNRISKQLYAAGLGEALLDPK</sequence>